<name>A0A3M0K180_HIRRU</name>
<reference evidence="2 3" key="1">
    <citation type="submission" date="2018-07" db="EMBL/GenBank/DDBJ databases">
        <title>A high quality draft genome assembly of the barn swallow (H. rustica rustica).</title>
        <authorList>
            <person name="Formenti G."/>
            <person name="Chiara M."/>
            <person name="Poveda L."/>
            <person name="Francoijs K.-J."/>
            <person name="Bonisoli-Alquati A."/>
            <person name="Canova L."/>
            <person name="Gianfranceschi L."/>
            <person name="Horner D.S."/>
            <person name="Saino N."/>
        </authorList>
    </citation>
    <scope>NUCLEOTIDE SEQUENCE [LARGE SCALE GENOMIC DNA]</scope>
    <source>
        <strain evidence="2">Chelidonia</strain>
        <tissue evidence="2">Blood</tissue>
    </source>
</reference>
<comment type="caution">
    <text evidence="2">The sequence shown here is derived from an EMBL/GenBank/DDBJ whole genome shotgun (WGS) entry which is preliminary data.</text>
</comment>
<keyword evidence="3" id="KW-1185">Reference proteome</keyword>
<evidence type="ECO:0000313" key="3">
    <source>
        <dbReference type="Proteomes" id="UP000269221"/>
    </source>
</evidence>
<dbReference type="EMBL" id="QRBI01000120">
    <property type="protein sequence ID" value="RMC06748.1"/>
    <property type="molecule type" value="Genomic_DNA"/>
</dbReference>
<feature type="region of interest" description="Disordered" evidence="1">
    <location>
        <begin position="43"/>
        <end position="62"/>
    </location>
</feature>
<evidence type="ECO:0000313" key="2">
    <source>
        <dbReference type="EMBL" id="RMC06748.1"/>
    </source>
</evidence>
<sequence>MDMTEDNWFLKGAKYAPDAAKHTFSSDEETTFELSLKLVLSQTRNGGKENGPKLHPFIWPDEKKKGTNPSLNAVELMDVWCIEKHNTYPGPFSQEA</sequence>
<gene>
    <name evidence="2" type="ORF">DUI87_16194</name>
</gene>
<evidence type="ECO:0000256" key="1">
    <source>
        <dbReference type="SAM" id="MobiDB-lite"/>
    </source>
</evidence>
<dbReference type="AlphaFoldDB" id="A0A3M0K180"/>
<dbReference type="Proteomes" id="UP000269221">
    <property type="component" value="Unassembled WGS sequence"/>
</dbReference>
<protein>
    <submittedName>
        <fullName evidence="2">Uncharacterized protein</fullName>
    </submittedName>
</protein>
<organism evidence="2 3">
    <name type="scientific">Hirundo rustica rustica</name>
    <dbReference type="NCBI Taxonomy" id="333673"/>
    <lineage>
        <taxon>Eukaryota</taxon>
        <taxon>Metazoa</taxon>
        <taxon>Chordata</taxon>
        <taxon>Craniata</taxon>
        <taxon>Vertebrata</taxon>
        <taxon>Euteleostomi</taxon>
        <taxon>Archelosauria</taxon>
        <taxon>Archosauria</taxon>
        <taxon>Dinosauria</taxon>
        <taxon>Saurischia</taxon>
        <taxon>Theropoda</taxon>
        <taxon>Coelurosauria</taxon>
        <taxon>Aves</taxon>
        <taxon>Neognathae</taxon>
        <taxon>Neoaves</taxon>
        <taxon>Telluraves</taxon>
        <taxon>Australaves</taxon>
        <taxon>Passeriformes</taxon>
        <taxon>Sylvioidea</taxon>
        <taxon>Hirundinidae</taxon>
        <taxon>Hirundo</taxon>
    </lineage>
</organism>
<accession>A0A3M0K180</accession>
<proteinExistence type="predicted"/>